<evidence type="ECO:0000313" key="3">
    <source>
        <dbReference type="Proteomes" id="UP000562929"/>
    </source>
</evidence>
<keyword evidence="3" id="KW-1185">Reference proteome</keyword>
<gene>
    <name evidence="2" type="ORF">GQ602_002257</name>
</gene>
<dbReference type="AlphaFoldDB" id="A0A8H4VFD8"/>
<protein>
    <submittedName>
        <fullName evidence="2">Uncharacterized protein</fullName>
    </submittedName>
</protein>
<feature type="signal peptide" evidence="1">
    <location>
        <begin position="1"/>
        <end position="17"/>
    </location>
</feature>
<organism evidence="2 3">
    <name type="scientific">Ophiocordyceps camponoti-floridani</name>
    <dbReference type="NCBI Taxonomy" id="2030778"/>
    <lineage>
        <taxon>Eukaryota</taxon>
        <taxon>Fungi</taxon>
        <taxon>Dikarya</taxon>
        <taxon>Ascomycota</taxon>
        <taxon>Pezizomycotina</taxon>
        <taxon>Sordariomycetes</taxon>
        <taxon>Hypocreomycetidae</taxon>
        <taxon>Hypocreales</taxon>
        <taxon>Ophiocordycipitaceae</taxon>
        <taxon>Ophiocordyceps</taxon>
    </lineage>
</organism>
<reference evidence="2 3" key="1">
    <citation type="journal article" date="2020" name="G3 (Bethesda)">
        <title>Genetic Underpinnings of Host Manipulation by Ophiocordyceps as Revealed by Comparative Transcriptomics.</title>
        <authorList>
            <person name="Will I."/>
            <person name="Das B."/>
            <person name="Trinh T."/>
            <person name="Brachmann A."/>
            <person name="Ohm R.A."/>
            <person name="de Bekker C."/>
        </authorList>
    </citation>
    <scope>NUCLEOTIDE SEQUENCE [LARGE SCALE GENOMIC DNA]</scope>
    <source>
        <strain evidence="2 3">EC05</strain>
    </source>
</reference>
<dbReference type="OrthoDB" id="10474494at2759"/>
<dbReference type="Proteomes" id="UP000562929">
    <property type="component" value="Unassembled WGS sequence"/>
</dbReference>
<evidence type="ECO:0000256" key="1">
    <source>
        <dbReference type="SAM" id="SignalP"/>
    </source>
</evidence>
<sequence length="111" mass="11915">MRLSALAAVAAVDFLSGTPWMMTESYCRGNGDATRCYWNGRISTKSGIWDATDLVPEGGGRLAIPVASSRCGKWCPVSGSDFGQTLADGRGWDGYLTSKAESEGERVSDKW</sequence>
<proteinExistence type="predicted"/>
<comment type="caution">
    <text evidence="2">The sequence shown here is derived from an EMBL/GenBank/DDBJ whole genome shotgun (WGS) entry which is preliminary data.</text>
</comment>
<keyword evidence="1" id="KW-0732">Signal</keyword>
<evidence type="ECO:0000313" key="2">
    <source>
        <dbReference type="EMBL" id="KAF4591958.1"/>
    </source>
</evidence>
<dbReference type="EMBL" id="JAACLJ010000002">
    <property type="protein sequence ID" value="KAF4591958.1"/>
    <property type="molecule type" value="Genomic_DNA"/>
</dbReference>
<feature type="chain" id="PRO_5034396571" evidence="1">
    <location>
        <begin position="18"/>
        <end position="111"/>
    </location>
</feature>
<accession>A0A8H4VFD8</accession>
<name>A0A8H4VFD8_9HYPO</name>